<keyword evidence="2" id="KW-1185">Reference proteome</keyword>
<name>A0ACC1AP80_9ROSI</name>
<gene>
    <name evidence="1" type="ORF">Patl1_32046</name>
</gene>
<reference evidence="2" key="1">
    <citation type="journal article" date="2023" name="G3 (Bethesda)">
        <title>Genome assembly and association tests identify interacting loci associated with vigor, precocity, and sex in interspecific pistachio rootstocks.</title>
        <authorList>
            <person name="Palmer W."/>
            <person name="Jacygrad E."/>
            <person name="Sagayaradj S."/>
            <person name="Cavanaugh K."/>
            <person name="Han R."/>
            <person name="Bertier L."/>
            <person name="Beede B."/>
            <person name="Kafkas S."/>
            <person name="Golino D."/>
            <person name="Preece J."/>
            <person name="Michelmore R."/>
        </authorList>
    </citation>
    <scope>NUCLEOTIDE SEQUENCE [LARGE SCALE GENOMIC DNA]</scope>
</reference>
<comment type="caution">
    <text evidence="1">The sequence shown here is derived from an EMBL/GenBank/DDBJ whole genome shotgun (WGS) entry which is preliminary data.</text>
</comment>
<accession>A0ACC1AP80</accession>
<dbReference type="EMBL" id="CM047905">
    <property type="protein sequence ID" value="KAJ0088443.1"/>
    <property type="molecule type" value="Genomic_DNA"/>
</dbReference>
<organism evidence="1 2">
    <name type="scientific">Pistacia atlantica</name>
    <dbReference type="NCBI Taxonomy" id="434234"/>
    <lineage>
        <taxon>Eukaryota</taxon>
        <taxon>Viridiplantae</taxon>
        <taxon>Streptophyta</taxon>
        <taxon>Embryophyta</taxon>
        <taxon>Tracheophyta</taxon>
        <taxon>Spermatophyta</taxon>
        <taxon>Magnoliopsida</taxon>
        <taxon>eudicotyledons</taxon>
        <taxon>Gunneridae</taxon>
        <taxon>Pentapetalae</taxon>
        <taxon>rosids</taxon>
        <taxon>malvids</taxon>
        <taxon>Sapindales</taxon>
        <taxon>Anacardiaceae</taxon>
        <taxon>Pistacia</taxon>
    </lineage>
</organism>
<evidence type="ECO:0000313" key="2">
    <source>
        <dbReference type="Proteomes" id="UP001164250"/>
    </source>
</evidence>
<proteinExistence type="predicted"/>
<dbReference type="Proteomes" id="UP001164250">
    <property type="component" value="Chromosome 9"/>
</dbReference>
<evidence type="ECO:0000313" key="1">
    <source>
        <dbReference type="EMBL" id="KAJ0088443.1"/>
    </source>
</evidence>
<protein>
    <submittedName>
        <fullName evidence="1">Uncharacterized protein</fullName>
    </submittedName>
</protein>
<sequence>MVRETAETFGIATRDDKFRGSHNVDLNAFPQYRNFLIFSIRVLKLQMQLVPKKGSVFIFQVDCWKITLLGDKLTSRNLRL</sequence>